<dbReference type="InterPro" id="IPR003870">
    <property type="entry name" value="DUF222"/>
</dbReference>
<keyword evidence="4" id="KW-1185">Reference proteome</keyword>
<evidence type="ECO:0000313" key="3">
    <source>
        <dbReference type="EMBL" id="MDQ7880039.1"/>
    </source>
</evidence>
<feature type="domain" description="HNH nuclease" evidence="2">
    <location>
        <begin position="332"/>
        <end position="385"/>
    </location>
</feature>
<evidence type="ECO:0000259" key="2">
    <source>
        <dbReference type="SMART" id="SM00507"/>
    </source>
</evidence>
<comment type="caution">
    <text evidence="3">The sequence shown here is derived from an EMBL/GenBank/DDBJ whole genome shotgun (WGS) entry which is preliminary data.</text>
</comment>
<sequence length="446" mass="47581">MTHGPTPPLHDVAECWDDDVDDFIPPVPDAVDLVLETATMLSVFAAERLRRIEALRREELALIIGLGAGTIDVAERSIRLELSAAMRITEYAAGRLLLQADALVNRYPSALDALGEARITEKHAEFLVDLLDQVMPELRADVVDRAVALAEAEPVGTFRRRLRDLIAQVEAKTLEERYASAVAGRRIAIEAGSDGMGLLLLNAPLVELQAIHGRATAMAKAIKATEGETRTLDQIRADVVSDLLIDGTTAHVSATASGIRASVVVTVPALSLLAENAGTTGDAPVVEGVGPIPLSQARELCGGDSKRMRVLTHPETGMVLSVGREQYSPPPALRKLVKWRADRCMGPGCGVPASRCEVDHQVAWSREDGETSLDNLAPLCKGHHTVKHHGGWDVQQIAGSGGAVGWTSPTGRRYVVAPERRVPTVRVAGGEGARDCDGAGVHDAPF</sequence>
<dbReference type="Pfam" id="PF02720">
    <property type="entry name" value="DUF222"/>
    <property type="match status" value="1"/>
</dbReference>
<proteinExistence type="inferred from homology"/>
<dbReference type="Gene3D" id="1.10.30.50">
    <property type="match status" value="1"/>
</dbReference>
<dbReference type="InterPro" id="IPR003615">
    <property type="entry name" value="HNH_nuc"/>
</dbReference>
<dbReference type="EMBL" id="JAVFWO010000006">
    <property type="protein sequence ID" value="MDQ7880039.1"/>
    <property type="molecule type" value="Genomic_DNA"/>
</dbReference>
<dbReference type="Pfam" id="PF01844">
    <property type="entry name" value="HNH"/>
    <property type="match status" value="1"/>
</dbReference>
<organism evidence="3 4">
    <name type="scientific">Microbacterium psychrotolerans</name>
    <dbReference type="NCBI Taxonomy" id="3068321"/>
    <lineage>
        <taxon>Bacteria</taxon>
        <taxon>Bacillati</taxon>
        <taxon>Actinomycetota</taxon>
        <taxon>Actinomycetes</taxon>
        <taxon>Micrococcales</taxon>
        <taxon>Microbacteriaceae</taxon>
        <taxon>Microbacterium</taxon>
    </lineage>
</organism>
<accession>A0ABU0Z616</accession>
<dbReference type="CDD" id="cd00085">
    <property type="entry name" value="HNHc"/>
    <property type="match status" value="1"/>
</dbReference>
<evidence type="ECO:0000313" key="4">
    <source>
        <dbReference type="Proteomes" id="UP001235133"/>
    </source>
</evidence>
<gene>
    <name evidence="3" type="ORF">Q9R08_18765</name>
</gene>
<comment type="similarity">
    <text evidence="1">Belongs to the Rv1128c/1148c/1588c/1702c/1945/3466 family.</text>
</comment>
<dbReference type="Proteomes" id="UP001235133">
    <property type="component" value="Unassembled WGS sequence"/>
</dbReference>
<evidence type="ECO:0000256" key="1">
    <source>
        <dbReference type="ARBA" id="ARBA00023450"/>
    </source>
</evidence>
<dbReference type="RefSeq" id="WP_308869696.1">
    <property type="nucleotide sequence ID" value="NZ_JAVFWO010000006.1"/>
</dbReference>
<protein>
    <submittedName>
        <fullName evidence="3">DUF222 domain-containing protein</fullName>
    </submittedName>
</protein>
<reference evidence="3 4" key="1">
    <citation type="submission" date="2023-08" db="EMBL/GenBank/DDBJ databases">
        <title>Microbacterium psychrotolerans sp. nov., a psychrotolerant bacterium isolated from soil in Heilongjiang Province, China.</title>
        <authorList>
            <person name="An P."/>
            <person name="Zhao D."/>
            <person name="Xiang H."/>
        </authorList>
    </citation>
    <scope>NUCLEOTIDE SEQUENCE [LARGE SCALE GENOMIC DNA]</scope>
    <source>
        <strain evidence="3 4">QXD-8</strain>
    </source>
</reference>
<dbReference type="InterPro" id="IPR002711">
    <property type="entry name" value="HNH"/>
</dbReference>
<dbReference type="SMART" id="SM00507">
    <property type="entry name" value="HNHc"/>
    <property type="match status" value="1"/>
</dbReference>
<name>A0ABU0Z616_9MICO</name>